<sequence length="187" mass="22458">MLSKHLPKIAAATVLLAATVGCATAPGDPYYSGAYEPTPVYGGGIIYDTPAYSTYPAYPVVRRDRDRWEDMRDDRERRAWRERQAARERSERDRLERERDRAQWERDRARDQNRAQREREERARNDAQRQRDQWERERRERELAQRQREQRERAGRNNRNSDGSPRTDYDRYNPKTGQFLPRSEDMP</sequence>
<accession>A0A2S0N1K1</accession>
<keyword evidence="2" id="KW-0732">Signal</keyword>
<evidence type="ECO:0000313" key="3">
    <source>
        <dbReference type="EMBL" id="AVO42028.1"/>
    </source>
</evidence>
<protein>
    <submittedName>
        <fullName evidence="3">Uncharacterized protein</fullName>
    </submittedName>
</protein>
<keyword evidence="4" id="KW-1185">Reference proteome</keyword>
<proteinExistence type="predicted"/>
<evidence type="ECO:0000256" key="1">
    <source>
        <dbReference type="SAM" id="MobiDB-lite"/>
    </source>
</evidence>
<feature type="region of interest" description="Disordered" evidence="1">
    <location>
        <begin position="73"/>
        <end position="187"/>
    </location>
</feature>
<dbReference type="RefSeq" id="WP_106447005.1">
    <property type="nucleotide sequence ID" value="NZ_CP027669.1"/>
</dbReference>
<dbReference type="Proteomes" id="UP000239326">
    <property type="component" value="Chromosome"/>
</dbReference>
<evidence type="ECO:0000313" key="4">
    <source>
        <dbReference type="Proteomes" id="UP000239326"/>
    </source>
</evidence>
<feature type="signal peptide" evidence="2">
    <location>
        <begin position="1"/>
        <end position="25"/>
    </location>
</feature>
<dbReference type="KEGG" id="simp:C6571_12700"/>
<evidence type="ECO:0000256" key="2">
    <source>
        <dbReference type="SAM" id="SignalP"/>
    </source>
</evidence>
<name>A0A2S0N1K1_9BURK</name>
<dbReference type="PROSITE" id="PS51257">
    <property type="entry name" value="PROKAR_LIPOPROTEIN"/>
    <property type="match status" value="1"/>
</dbReference>
<feature type="compositionally biased region" description="Basic and acidic residues" evidence="1">
    <location>
        <begin position="73"/>
        <end position="155"/>
    </location>
</feature>
<dbReference type="EMBL" id="CP027669">
    <property type="protein sequence ID" value="AVO42028.1"/>
    <property type="molecule type" value="Genomic_DNA"/>
</dbReference>
<organism evidence="3 4">
    <name type="scientific">Simplicispira suum</name>
    <dbReference type="NCBI Taxonomy" id="2109915"/>
    <lineage>
        <taxon>Bacteria</taxon>
        <taxon>Pseudomonadati</taxon>
        <taxon>Pseudomonadota</taxon>
        <taxon>Betaproteobacteria</taxon>
        <taxon>Burkholderiales</taxon>
        <taxon>Comamonadaceae</taxon>
        <taxon>Simplicispira</taxon>
    </lineage>
</organism>
<feature type="chain" id="PRO_5015465418" evidence="2">
    <location>
        <begin position="26"/>
        <end position="187"/>
    </location>
</feature>
<dbReference type="AlphaFoldDB" id="A0A2S0N1K1"/>
<gene>
    <name evidence="3" type="ORF">C6571_12700</name>
</gene>
<reference evidence="3 4" key="1">
    <citation type="submission" date="2018-03" db="EMBL/GenBank/DDBJ databases">
        <title>Genome sequencing of Simplicispira sp.</title>
        <authorList>
            <person name="Kim S.-J."/>
            <person name="Heo J."/>
            <person name="Kwon S.-W."/>
        </authorList>
    </citation>
    <scope>NUCLEOTIDE SEQUENCE [LARGE SCALE GENOMIC DNA]</scope>
    <source>
        <strain evidence="3 4">SC1-8</strain>
    </source>
</reference>